<dbReference type="Gene3D" id="3.30.420.40">
    <property type="match status" value="1"/>
</dbReference>
<feature type="non-terminal residue" evidence="1">
    <location>
        <position position="1"/>
    </location>
</feature>
<dbReference type="GO" id="GO:0009898">
    <property type="term" value="C:cytoplasmic side of plasma membrane"/>
    <property type="evidence" value="ECO:0007669"/>
    <property type="project" value="TreeGrafter"/>
</dbReference>
<evidence type="ECO:0000313" key="2">
    <source>
        <dbReference type="Proteomes" id="UP000824156"/>
    </source>
</evidence>
<reference evidence="1" key="1">
    <citation type="journal article" date="2021" name="PeerJ">
        <title>Extensive microbial diversity within the chicken gut microbiome revealed by metagenomics and culture.</title>
        <authorList>
            <person name="Gilroy R."/>
            <person name="Ravi A."/>
            <person name="Getino M."/>
            <person name="Pursley I."/>
            <person name="Horton D.L."/>
            <person name="Alikhan N.F."/>
            <person name="Baker D."/>
            <person name="Gharbi K."/>
            <person name="Hall N."/>
            <person name="Watson M."/>
            <person name="Adriaenssens E.M."/>
            <person name="Foster-Nyarko E."/>
            <person name="Jarju S."/>
            <person name="Secka A."/>
            <person name="Antonio M."/>
            <person name="Oren A."/>
            <person name="Chaudhuri R.R."/>
            <person name="La Ragione R."/>
            <person name="Hildebrand F."/>
            <person name="Pallen M.J."/>
        </authorList>
    </citation>
    <scope>NUCLEOTIDE SEQUENCE</scope>
    <source>
        <strain evidence="1">1719</strain>
    </source>
</reference>
<proteinExistence type="predicted"/>
<protein>
    <submittedName>
        <fullName evidence="1">Cell division FtsA domain-containing protein</fullName>
    </submittedName>
</protein>
<reference evidence="1" key="2">
    <citation type="submission" date="2021-04" db="EMBL/GenBank/DDBJ databases">
        <authorList>
            <person name="Gilroy R."/>
        </authorList>
    </citation>
    <scope>NUCLEOTIDE SEQUENCE</scope>
    <source>
        <strain evidence="1">1719</strain>
    </source>
</reference>
<accession>A0A9D1W803</accession>
<organism evidence="1 2">
    <name type="scientific">Candidatus Sphingobacterium stercoripullorum</name>
    <dbReference type="NCBI Taxonomy" id="2838759"/>
    <lineage>
        <taxon>Bacteria</taxon>
        <taxon>Pseudomonadati</taxon>
        <taxon>Bacteroidota</taxon>
        <taxon>Sphingobacteriia</taxon>
        <taxon>Sphingobacteriales</taxon>
        <taxon>Sphingobacteriaceae</taxon>
        <taxon>Sphingobacterium</taxon>
    </lineage>
</organism>
<dbReference type="PANTHER" id="PTHR32432">
    <property type="entry name" value="CELL DIVISION PROTEIN FTSA-RELATED"/>
    <property type="match status" value="1"/>
</dbReference>
<dbReference type="InterPro" id="IPR043129">
    <property type="entry name" value="ATPase_NBD"/>
</dbReference>
<dbReference type="SUPFAM" id="SSF53067">
    <property type="entry name" value="Actin-like ATPase domain"/>
    <property type="match status" value="1"/>
</dbReference>
<dbReference type="EMBL" id="DXEZ01000140">
    <property type="protein sequence ID" value="HIX54359.1"/>
    <property type="molecule type" value="Genomic_DNA"/>
</dbReference>
<dbReference type="InterPro" id="IPR050696">
    <property type="entry name" value="FtsA/MreB"/>
</dbReference>
<keyword evidence="1" id="KW-0132">Cell division</keyword>
<dbReference type="GO" id="GO:0032153">
    <property type="term" value="C:cell division site"/>
    <property type="evidence" value="ECO:0007669"/>
    <property type="project" value="TreeGrafter"/>
</dbReference>
<dbReference type="Proteomes" id="UP000824156">
    <property type="component" value="Unassembled WGS sequence"/>
</dbReference>
<gene>
    <name evidence="1" type="ORF">H9853_04985</name>
</gene>
<comment type="caution">
    <text evidence="1">The sequence shown here is derived from an EMBL/GenBank/DDBJ whole genome shotgun (WGS) entry which is preliminary data.</text>
</comment>
<name>A0A9D1W803_9SPHI</name>
<dbReference type="GO" id="GO:0051301">
    <property type="term" value="P:cell division"/>
    <property type="evidence" value="ECO:0007669"/>
    <property type="project" value="UniProtKB-KW"/>
</dbReference>
<evidence type="ECO:0000313" key="1">
    <source>
        <dbReference type="EMBL" id="HIX54359.1"/>
    </source>
</evidence>
<dbReference type="AlphaFoldDB" id="A0A9D1W803"/>
<keyword evidence="1" id="KW-0131">Cell cycle</keyword>
<dbReference type="PANTHER" id="PTHR32432:SF4">
    <property type="entry name" value="CELL DIVISION PROTEIN FTSA"/>
    <property type="match status" value="1"/>
</dbReference>
<sequence length="168" mass="19134">GREHKEISVKNLAYIIQARMEEIIEHVDYELKSSGYHDKLIAGIVITGGGSQLQHLVQLVEYTTGIACRVGYPNEYLVKTDAINKQTFEEMKSPKYATSVGLLIKGIQGLEEEELLKNETLVEEQEEQSKVREIADKQQKKEGWLKKFLTDFINDDIGIDDDTYIGKK</sequence>